<dbReference type="Pfam" id="PF00550">
    <property type="entry name" value="PP-binding"/>
    <property type="match status" value="1"/>
</dbReference>
<dbReference type="SUPFAM" id="SSF47336">
    <property type="entry name" value="ACP-like"/>
    <property type="match status" value="1"/>
</dbReference>
<dbReference type="RefSeq" id="WP_430385388.1">
    <property type="nucleotide sequence ID" value="NZ_JACRSQ010000017.1"/>
</dbReference>
<evidence type="ECO:0000256" key="2">
    <source>
        <dbReference type="ARBA" id="ARBA00022553"/>
    </source>
</evidence>
<proteinExistence type="predicted"/>
<comment type="caution">
    <text evidence="4">The sequence shown here is derived from an EMBL/GenBank/DDBJ whole genome shotgun (WGS) entry which is preliminary data.</text>
</comment>
<dbReference type="InterPro" id="IPR009081">
    <property type="entry name" value="PP-bd_ACP"/>
</dbReference>
<organism evidence="4 5">
    <name type="scientific">Bianquea renquensis</name>
    <dbReference type="NCBI Taxonomy" id="2763661"/>
    <lineage>
        <taxon>Bacteria</taxon>
        <taxon>Bacillati</taxon>
        <taxon>Bacillota</taxon>
        <taxon>Clostridia</taxon>
        <taxon>Eubacteriales</taxon>
        <taxon>Bianqueaceae</taxon>
        <taxon>Bianquea</taxon>
    </lineage>
</organism>
<dbReference type="Proteomes" id="UP000657006">
    <property type="component" value="Unassembled WGS sequence"/>
</dbReference>
<evidence type="ECO:0000313" key="4">
    <source>
        <dbReference type="EMBL" id="MBC8544138.1"/>
    </source>
</evidence>
<feature type="domain" description="Carrier" evidence="3">
    <location>
        <begin position="2"/>
        <end position="35"/>
    </location>
</feature>
<dbReference type="PROSITE" id="PS00012">
    <property type="entry name" value="PHOSPHOPANTETHEINE"/>
    <property type="match status" value="1"/>
</dbReference>
<reference evidence="4" key="1">
    <citation type="submission" date="2020-08" db="EMBL/GenBank/DDBJ databases">
        <title>Genome public.</title>
        <authorList>
            <person name="Liu C."/>
            <person name="Sun Q."/>
        </authorList>
    </citation>
    <scope>NUCLEOTIDE SEQUENCE</scope>
    <source>
        <strain evidence="4">NSJ-32</strain>
    </source>
</reference>
<protein>
    <submittedName>
        <fullName evidence="4">Acyl carrier protein</fullName>
    </submittedName>
</protein>
<evidence type="ECO:0000256" key="1">
    <source>
        <dbReference type="ARBA" id="ARBA00022450"/>
    </source>
</evidence>
<evidence type="ECO:0000259" key="3">
    <source>
        <dbReference type="Pfam" id="PF00550"/>
    </source>
</evidence>
<keyword evidence="1" id="KW-0596">Phosphopantetheine</keyword>
<name>A0A926DUF4_9FIRM</name>
<evidence type="ECO:0000313" key="5">
    <source>
        <dbReference type="Proteomes" id="UP000657006"/>
    </source>
</evidence>
<dbReference type="InterPro" id="IPR006162">
    <property type="entry name" value="Ppantetheine_attach_site"/>
</dbReference>
<dbReference type="EMBL" id="JACRSQ010000017">
    <property type="protein sequence ID" value="MBC8544138.1"/>
    <property type="molecule type" value="Genomic_DNA"/>
</dbReference>
<accession>A0A926DUF4</accession>
<keyword evidence="2" id="KW-0597">Phosphoprotein</keyword>
<gene>
    <name evidence="4" type="ORF">H8730_11360</name>
</gene>
<sequence length="37" mass="4128">MDIIKEYININDQVDADSNFSDLGINSVNFIKIIVGV</sequence>
<dbReference type="Gene3D" id="1.10.1200.10">
    <property type="entry name" value="ACP-like"/>
    <property type="match status" value="1"/>
</dbReference>
<dbReference type="InterPro" id="IPR036736">
    <property type="entry name" value="ACP-like_sf"/>
</dbReference>
<dbReference type="AlphaFoldDB" id="A0A926DUF4"/>
<keyword evidence="5" id="KW-1185">Reference proteome</keyword>